<dbReference type="OrthoDB" id="6429148at2759"/>
<evidence type="ECO:0000256" key="1">
    <source>
        <dbReference type="ARBA" id="ARBA00001917"/>
    </source>
</evidence>
<feature type="binding site" evidence="8">
    <location>
        <position position="259"/>
    </location>
    <ligand>
        <name>glyoxylate</name>
        <dbReference type="ChEBI" id="CHEBI:36655"/>
    </ligand>
</feature>
<comment type="similarity">
    <text evidence="4">Belongs to the FMN-dependent alpha-hydroxy acid dehydrogenase family.</text>
</comment>
<dbReference type="PANTHER" id="PTHR10578">
    <property type="entry name" value="S -2-HYDROXY-ACID OXIDASE-RELATED"/>
    <property type="match status" value="1"/>
</dbReference>
<evidence type="ECO:0000256" key="3">
    <source>
        <dbReference type="ARBA" id="ARBA00023002"/>
    </source>
</evidence>
<evidence type="ECO:0000256" key="4">
    <source>
        <dbReference type="ARBA" id="ARBA00024042"/>
    </source>
</evidence>
<evidence type="ECO:0000256" key="6">
    <source>
        <dbReference type="ARBA" id="ARBA00029327"/>
    </source>
</evidence>
<dbReference type="GO" id="GO:0010181">
    <property type="term" value="F:FMN binding"/>
    <property type="evidence" value="ECO:0007669"/>
    <property type="project" value="InterPro"/>
</dbReference>
<gene>
    <name evidence="10" type="primary">Hao1</name>
    <name evidence="10" type="ORF">TNIN_313531</name>
</gene>
<dbReference type="AlphaFoldDB" id="A0A8X6XAS5"/>
<feature type="binding site" evidence="8">
    <location>
        <begin position="95"/>
        <end position="97"/>
    </location>
    <ligand>
        <name>FMN</name>
        <dbReference type="ChEBI" id="CHEBI:58210"/>
    </ligand>
</feature>
<dbReference type="SUPFAM" id="SSF51395">
    <property type="entry name" value="FMN-linked oxidoreductases"/>
    <property type="match status" value="1"/>
</dbReference>
<dbReference type="InterPro" id="IPR012133">
    <property type="entry name" value="Alpha-hydoxy_acid_DH_FMN"/>
</dbReference>
<evidence type="ECO:0000259" key="9">
    <source>
        <dbReference type="PROSITE" id="PS51349"/>
    </source>
</evidence>
<feature type="binding site" evidence="8">
    <location>
        <position position="257"/>
    </location>
    <ligand>
        <name>FMN</name>
        <dbReference type="ChEBI" id="CHEBI:58210"/>
    </ligand>
</feature>
<dbReference type="GO" id="GO:0003973">
    <property type="term" value="F:(S)-2-hydroxy-acid oxidase activity"/>
    <property type="evidence" value="ECO:0007669"/>
    <property type="project" value="UniProtKB-EC"/>
</dbReference>
<organism evidence="10 11">
    <name type="scientific">Trichonephila inaurata madagascariensis</name>
    <dbReference type="NCBI Taxonomy" id="2747483"/>
    <lineage>
        <taxon>Eukaryota</taxon>
        <taxon>Metazoa</taxon>
        <taxon>Ecdysozoa</taxon>
        <taxon>Arthropoda</taxon>
        <taxon>Chelicerata</taxon>
        <taxon>Arachnida</taxon>
        <taxon>Araneae</taxon>
        <taxon>Araneomorphae</taxon>
        <taxon>Entelegynae</taxon>
        <taxon>Araneoidea</taxon>
        <taxon>Nephilidae</taxon>
        <taxon>Trichonephila</taxon>
        <taxon>Trichonephila inaurata</taxon>
    </lineage>
</organism>
<dbReference type="Pfam" id="PF01070">
    <property type="entry name" value="FMN_dh"/>
    <property type="match status" value="1"/>
</dbReference>
<dbReference type="PANTHER" id="PTHR10578:SF146">
    <property type="entry name" value="OXIDASE, PUTATIVE-RELATED"/>
    <property type="match status" value="1"/>
</dbReference>
<feature type="binding site" evidence="8">
    <location>
        <position position="42"/>
    </location>
    <ligand>
        <name>glyoxylate</name>
        <dbReference type="ChEBI" id="CHEBI:36655"/>
    </ligand>
</feature>
<evidence type="ECO:0000313" key="10">
    <source>
        <dbReference type="EMBL" id="GFY49401.1"/>
    </source>
</evidence>
<sequence length="367" mass="40144">MIQCGAAYKPRNCENASLETMYKIEDFERCAPALLDPLSRDYIWSASGNQQTLWENKEAYKRIWIKKKVLRGIDDYTVETTVLGQKINFPVGIAPTAGQVIYHPEGDYGPVRGAARMGAIMTLNSLSVVPLEDIAASVPSGTVLWMQTYMYPSRDTVADIVKRAERSGFQALVVTIDEPLTFDIKCNSRHRFFHEKLFPFGTPNIKSEDKTIDPTVSFDDITWLSRITTLPIVAKGILSGEDAKKVLEAGASAIIVSNHGGRELDGTIPTIIALPEIVEAVNSVDPSIEVYIDGGIRTGYDVFKAIALGARAAFIGRPALWGLTMGGADGVAKVLSILKQEFTEAMIHAGLNNPDQITASCLVKKTY</sequence>
<comment type="catalytic activity">
    <reaction evidence="5">
        <text>a (2S)-2-hydroxycarboxylate + O2 = a 2-oxocarboxylate + H2O2</text>
        <dbReference type="Rhea" id="RHEA:16789"/>
        <dbReference type="ChEBI" id="CHEBI:15379"/>
        <dbReference type="ChEBI" id="CHEBI:16240"/>
        <dbReference type="ChEBI" id="CHEBI:35179"/>
        <dbReference type="ChEBI" id="CHEBI:58123"/>
        <dbReference type="EC" id="1.1.3.15"/>
    </reaction>
    <physiologicalReaction direction="left-to-right" evidence="5">
        <dbReference type="Rhea" id="RHEA:16790"/>
    </physiologicalReaction>
</comment>
<keyword evidence="3" id="KW-0560">Oxidoreductase</keyword>
<comment type="catalytic activity">
    <reaction evidence="6">
        <text>2-hydroxyoctanoate + O2 = 2-oxooctanoate + H2O2</text>
        <dbReference type="Rhea" id="RHEA:67940"/>
        <dbReference type="ChEBI" id="CHEBI:15379"/>
        <dbReference type="ChEBI" id="CHEBI:16240"/>
        <dbReference type="ChEBI" id="CHEBI:133514"/>
        <dbReference type="ChEBI" id="CHEBI:176689"/>
    </reaction>
    <physiologicalReaction direction="left-to-right" evidence="6">
        <dbReference type="Rhea" id="RHEA:67941"/>
    </physiologicalReaction>
</comment>
<accession>A0A8X6XAS5</accession>
<feature type="binding site" evidence="8">
    <location>
        <begin position="316"/>
        <end position="317"/>
    </location>
    <ligand>
        <name>FMN</name>
        <dbReference type="ChEBI" id="CHEBI:58210"/>
    </ligand>
</feature>
<keyword evidence="8" id="KW-0285">Flavoprotein</keyword>
<dbReference type="FunFam" id="3.20.20.70:FF:000056">
    <property type="entry name" value="hydroxyacid oxidase 2"/>
    <property type="match status" value="1"/>
</dbReference>
<evidence type="ECO:0000256" key="7">
    <source>
        <dbReference type="PIRSR" id="PIRSR000138-1"/>
    </source>
</evidence>
<dbReference type="InterPro" id="IPR013785">
    <property type="entry name" value="Aldolase_TIM"/>
</dbReference>
<name>A0A8X6XAS5_9ARAC</name>
<comment type="cofactor">
    <cofactor evidence="1">
        <name>FMN</name>
        <dbReference type="ChEBI" id="CHEBI:58210"/>
    </cofactor>
</comment>
<feature type="domain" description="FMN hydroxy acid dehydrogenase" evidence="9">
    <location>
        <begin position="16"/>
        <end position="367"/>
    </location>
</feature>
<proteinExistence type="inferred from homology"/>
<evidence type="ECO:0000256" key="8">
    <source>
        <dbReference type="PIRSR" id="PIRSR000138-2"/>
    </source>
</evidence>
<feature type="binding site" evidence="8">
    <location>
        <begin position="293"/>
        <end position="297"/>
    </location>
    <ligand>
        <name>FMN</name>
        <dbReference type="ChEBI" id="CHEBI:58210"/>
    </ligand>
</feature>
<dbReference type="GO" id="GO:0005777">
    <property type="term" value="C:peroxisome"/>
    <property type="evidence" value="ECO:0007669"/>
    <property type="project" value="UniProtKB-ARBA"/>
</dbReference>
<evidence type="ECO:0000256" key="5">
    <source>
        <dbReference type="ARBA" id="ARBA00029325"/>
    </source>
</evidence>
<reference evidence="10" key="1">
    <citation type="submission" date="2020-08" db="EMBL/GenBank/DDBJ databases">
        <title>Multicomponent nature underlies the extraordinary mechanical properties of spider dragline silk.</title>
        <authorList>
            <person name="Kono N."/>
            <person name="Nakamura H."/>
            <person name="Mori M."/>
            <person name="Yoshida Y."/>
            <person name="Ohtoshi R."/>
            <person name="Malay A.D."/>
            <person name="Moran D.A.P."/>
            <person name="Tomita M."/>
            <person name="Numata K."/>
            <person name="Arakawa K."/>
        </authorList>
    </citation>
    <scope>NUCLEOTIDE SEQUENCE</scope>
</reference>
<dbReference type="InterPro" id="IPR037396">
    <property type="entry name" value="FMN_HAD"/>
</dbReference>
<dbReference type="EC" id="1.1.3.15" evidence="2"/>
<dbReference type="Gene3D" id="3.20.20.70">
    <property type="entry name" value="Aldolase class I"/>
    <property type="match status" value="1"/>
</dbReference>
<dbReference type="CDD" id="cd02809">
    <property type="entry name" value="alpha_hydroxyacid_oxid_FMN"/>
    <property type="match status" value="1"/>
</dbReference>
<dbReference type="PROSITE" id="PS51349">
    <property type="entry name" value="FMN_HYDROXY_ACID_DH_2"/>
    <property type="match status" value="1"/>
</dbReference>
<comment type="caution">
    <text evidence="10">The sequence shown here is derived from an EMBL/GenBank/DDBJ whole genome shotgun (WGS) entry which is preliminary data.</text>
</comment>
<protein>
    <recommendedName>
        <fullName evidence="2">(S)-2-hydroxy-acid oxidase</fullName>
        <ecNumber evidence="2">1.1.3.15</ecNumber>
    </recommendedName>
</protein>
<feature type="binding site" evidence="8">
    <location>
        <position position="175"/>
    </location>
    <ligand>
        <name>FMN</name>
        <dbReference type="ChEBI" id="CHEBI:58210"/>
    </ligand>
</feature>
<dbReference type="EMBL" id="BMAV01006996">
    <property type="protein sequence ID" value="GFY49401.1"/>
    <property type="molecule type" value="Genomic_DNA"/>
</dbReference>
<evidence type="ECO:0000313" key="11">
    <source>
        <dbReference type="Proteomes" id="UP000886998"/>
    </source>
</evidence>
<dbReference type="InterPro" id="IPR000262">
    <property type="entry name" value="FMN-dep_DH"/>
</dbReference>
<dbReference type="Proteomes" id="UP000886998">
    <property type="component" value="Unassembled WGS sequence"/>
</dbReference>
<feature type="binding site" evidence="8">
    <location>
        <position position="235"/>
    </location>
    <ligand>
        <name>FMN</name>
        <dbReference type="ChEBI" id="CHEBI:58210"/>
    </ligand>
</feature>
<feature type="active site" description="Proton acceptor" evidence="7">
    <location>
        <position position="259"/>
    </location>
</feature>
<keyword evidence="11" id="KW-1185">Reference proteome</keyword>
<dbReference type="PIRSF" id="PIRSF000138">
    <property type="entry name" value="Al-hdrx_acd_dh"/>
    <property type="match status" value="1"/>
</dbReference>
<feature type="binding site" evidence="8">
    <location>
        <position position="147"/>
    </location>
    <ligand>
        <name>FMN</name>
        <dbReference type="ChEBI" id="CHEBI:58210"/>
    </ligand>
</feature>
<feature type="binding site" evidence="8">
    <location>
        <position position="262"/>
    </location>
    <ligand>
        <name>glyoxylate</name>
        <dbReference type="ChEBI" id="CHEBI:36655"/>
    </ligand>
</feature>
<keyword evidence="8" id="KW-0288">FMN</keyword>
<evidence type="ECO:0000256" key="2">
    <source>
        <dbReference type="ARBA" id="ARBA00013087"/>
    </source>
</evidence>
<feature type="binding site" evidence="8">
    <location>
        <position position="149"/>
    </location>
    <ligand>
        <name>glyoxylate</name>
        <dbReference type="ChEBI" id="CHEBI:36655"/>
    </ligand>
</feature>